<protein>
    <submittedName>
        <fullName evidence="2">Uncharacterized protein</fullName>
    </submittedName>
</protein>
<feature type="coiled-coil region" evidence="1">
    <location>
        <begin position="75"/>
        <end position="106"/>
    </location>
</feature>
<name>A0A2H0W1J7_9BACT</name>
<dbReference type="EMBL" id="PEZZ01000017">
    <property type="protein sequence ID" value="PIS05167.1"/>
    <property type="molecule type" value="Genomic_DNA"/>
</dbReference>
<sequence length="137" mass="15559">MQYLHPGRTLSGLFITLAIIGAIMYFAAPVWAEETAEAGAWVGDFFVYDEGADESQWFCGSFAEQAPPRPCADVREELQDELLRQEEQFLDHLQEFEREMLQLEKEMRKNPDRFREELVLGPHAATAVVGSNCFIGS</sequence>
<accession>A0A2H0W1J7</accession>
<comment type="caution">
    <text evidence="2">The sequence shown here is derived from an EMBL/GenBank/DDBJ whole genome shotgun (WGS) entry which is preliminary data.</text>
</comment>
<dbReference type="AlphaFoldDB" id="A0A2H0W1J7"/>
<organism evidence="2 3">
    <name type="scientific">Candidatus Buchananbacteria bacterium CG10_big_fil_rev_8_21_14_0_10_42_9</name>
    <dbReference type="NCBI Taxonomy" id="1974526"/>
    <lineage>
        <taxon>Bacteria</taxon>
        <taxon>Candidatus Buchananiibacteriota</taxon>
    </lineage>
</organism>
<keyword evidence="1" id="KW-0175">Coiled coil</keyword>
<dbReference type="Proteomes" id="UP000230935">
    <property type="component" value="Unassembled WGS sequence"/>
</dbReference>
<proteinExistence type="predicted"/>
<evidence type="ECO:0000313" key="2">
    <source>
        <dbReference type="EMBL" id="PIS05167.1"/>
    </source>
</evidence>
<gene>
    <name evidence="2" type="ORF">COT81_02395</name>
</gene>
<evidence type="ECO:0000313" key="3">
    <source>
        <dbReference type="Proteomes" id="UP000230935"/>
    </source>
</evidence>
<reference evidence="3" key="1">
    <citation type="submission" date="2017-09" db="EMBL/GenBank/DDBJ databases">
        <title>Depth-based differentiation of microbial function through sediment-hosted aquifers and enrichment of novel symbionts in the deep terrestrial subsurface.</title>
        <authorList>
            <person name="Probst A.J."/>
            <person name="Ladd B."/>
            <person name="Jarett J.K."/>
            <person name="Geller-Mcgrath D.E."/>
            <person name="Sieber C.M.K."/>
            <person name="Emerson J.B."/>
            <person name="Anantharaman K."/>
            <person name="Thomas B.C."/>
            <person name="Malmstrom R."/>
            <person name="Stieglmeier M."/>
            <person name="Klingl A."/>
            <person name="Woyke T."/>
            <person name="Ryan C.M."/>
            <person name="Banfield J.F."/>
        </authorList>
    </citation>
    <scope>NUCLEOTIDE SEQUENCE [LARGE SCALE GENOMIC DNA]</scope>
</reference>
<evidence type="ECO:0000256" key="1">
    <source>
        <dbReference type="SAM" id="Coils"/>
    </source>
</evidence>